<dbReference type="PANTHER" id="PTHR12968:SF4">
    <property type="entry name" value="TECTONIC-LIKE COMPLEX MEMBER MKS1"/>
    <property type="match status" value="1"/>
</dbReference>
<evidence type="ECO:0000256" key="3">
    <source>
        <dbReference type="ARBA" id="ARBA00022794"/>
    </source>
</evidence>
<evidence type="ECO:0000313" key="7">
    <source>
        <dbReference type="Proteomes" id="UP001153292"/>
    </source>
</evidence>
<accession>A0ABN8B6L0</accession>
<organism evidence="6 7">
    <name type="scientific">Chilo suppressalis</name>
    <name type="common">Asiatic rice borer moth</name>
    <dbReference type="NCBI Taxonomy" id="168631"/>
    <lineage>
        <taxon>Eukaryota</taxon>
        <taxon>Metazoa</taxon>
        <taxon>Ecdysozoa</taxon>
        <taxon>Arthropoda</taxon>
        <taxon>Hexapoda</taxon>
        <taxon>Insecta</taxon>
        <taxon>Pterygota</taxon>
        <taxon>Neoptera</taxon>
        <taxon>Endopterygota</taxon>
        <taxon>Lepidoptera</taxon>
        <taxon>Glossata</taxon>
        <taxon>Ditrysia</taxon>
        <taxon>Pyraloidea</taxon>
        <taxon>Crambidae</taxon>
        <taxon>Crambinae</taxon>
        <taxon>Chilo</taxon>
    </lineage>
</organism>
<evidence type="ECO:0000313" key="6">
    <source>
        <dbReference type="EMBL" id="CAH0402904.1"/>
    </source>
</evidence>
<dbReference type="PANTHER" id="PTHR12968">
    <property type="entry name" value="B9 DOMAIN-CONTAINING"/>
    <property type="match status" value="1"/>
</dbReference>
<dbReference type="Pfam" id="PF07162">
    <property type="entry name" value="B9-C2"/>
    <property type="match status" value="1"/>
</dbReference>
<keyword evidence="5" id="KW-0966">Cell projection</keyword>
<dbReference type="Proteomes" id="UP001153292">
    <property type="component" value="Chromosome 21"/>
</dbReference>
<comment type="subcellular location">
    <subcellularLocation>
        <location evidence="1">Cytoplasm</location>
        <location evidence="1">Cytoskeleton</location>
        <location evidence="1">Cilium basal body</location>
    </subcellularLocation>
</comment>
<name>A0ABN8B6L0_CHISP</name>
<keyword evidence="2" id="KW-0963">Cytoplasm</keyword>
<protein>
    <recommendedName>
        <fullName evidence="8">Meckel syndrome type 1 protein</fullName>
    </recommendedName>
</protein>
<evidence type="ECO:0000256" key="2">
    <source>
        <dbReference type="ARBA" id="ARBA00022490"/>
    </source>
</evidence>
<evidence type="ECO:0000256" key="5">
    <source>
        <dbReference type="ARBA" id="ARBA00023273"/>
    </source>
</evidence>
<keyword evidence="7" id="KW-1185">Reference proteome</keyword>
<dbReference type="InterPro" id="IPR010796">
    <property type="entry name" value="C2_B9-type_dom"/>
</dbReference>
<sequence>MYEFQRTNKITGVHWLKDAIEDIQVNVKLKPKESIMTLPKFEDYTNEAPSANIESFEAAREYTFAWQEKVFSLWELQRYSNVHNCTTDVQLTYHNMLNTTDYEPSKIFSYIHEDCYLSLPSDSVCFKSNILELNSCFGRLNLNDKIGEVLNTDNGSMGHLFRSEENIDNIADGKWRAMHIVLDNSQYDEDSNLILKQEAILLSLYHNVKNNYLLVSPDSNNLEMNPYSVETRTGLQLEHVYAVDLQLHGDGENAEELSILLEKLRKKWEKMHKHLVNFSAPPLGKKLHYVALEILTASDFEIDNLYIEFNIKLPEGVQSSDGLHGRTHVSKSFRTDDRDDWNFGHLITLALETIDASDPPTIQLFFEVISTDWWGRHRTEGYSYLPLTLEPGTYTKMLSCSRPEESDTAEAESRRFFVGGCHLIKDLDVLANPHLQDANFVYTTTGSIQIRWSVVSHSPIPGHSETTKESVAPSTSASALLRGAEAVLRQYKRAKARLAAATKALGGSGDGPEDG</sequence>
<evidence type="ECO:0000256" key="4">
    <source>
        <dbReference type="ARBA" id="ARBA00023212"/>
    </source>
</evidence>
<reference evidence="6" key="1">
    <citation type="submission" date="2021-12" db="EMBL/GenBank/DDBJ databases">
        <authorList>
            <person name="King R."/>
        </authorList>
    </citation>
    <scope>NUCLEOTIDE SEQUENCE</scope>
</reference>
<keyword evidence="4" id="KW-0206">Cytoskeleton</keyword>
<dbReference type="EMBL" id="OU963914">
    <property type="protein sequence ID" value="CAH0402904.1"/>
    <property type="molecule type" value="Genomic_DNA"/>
</dbReference>
<evidence type="ECO:0000256" key="1">
    <source>
        <dbReference type="ARBA" id="ARBA00004120"/>
    </source>
</evidence>
<gene>
    <name evidence="6" type="ORF">CHILSU_LOCUS6157</name>
</gene>
<keyword evidence="3" id="KW-0970">Cilium biogenesis/degradation</keyword>
<proteinExistence type="predicted"/>
<evidence type="ECO:0008006" key="8">
    <source>
        <dbReference type="Google" id="ProtNLM"/>
    </source>
</evidence>